<evidence type="ECO:0000259" key="6">
    <source>
        <dbReference type="PROSITE" id="PS50928"/>
    </source>
</evidence>
<organism evidence="7 8">
    <name type="scientific">Actinocrinis puniceicyclus</name>
    <dbReference type="NCBI Taxonomy" id="977794"/>
    <lineage>
        <taxon>Bacteria</taxon>
        <taxon>Bacillati</taxon>
        <taxon>Actinomycetota</taxon>
        <taxon>Actinomycetes</taxon>
        <taxon>Catenulisporales</taxon>
        <taxon>Actinospicaceae</taxon>
        <taxon>Actinocrinis</taxon>
    </lineage>
</organism>
<feature type="transmembrane region" description="Helical" evidence="5">
    <location>
        <begin position="191"/>
        <end position="219"/>
    </location>
</feature>
<feature type="transmembrane region" description="Helical" evidence="5">
    <location>
        <begin position="12"/>
        <end position="31"/>
    </location>
</feature>
<comment type="subcellular location">
    <subcellularLocation>
        <location evidence="5">Cell membrane</location>
        <topology evidence="5">Multi-pass membrane protein</topology>
    </subcellularLocation>
    <subcellularLocation>
        <location evidence="1">Membrane</location>
        <topology evidence="1">Multi-pass membrane protein</topology>
    </subcellularLocation>
</comment>
<dbReference type="EMBL" id="JAGSXH010000036">
    <property type="protein sequence ID" value="MBS2963855.1"/>
    <property type="molecule type" value="Genomic_DNA"/>
</dbReference>
<evidence type="ECO:0000313" key="8">
    <source>
        <dbReference type="Proteomes" id="UP000677913"/>
    </source>
</evidence>
<keyword evidence="5" id="KW-0813">Transport</keyword>
<dbReference type="Gene3D" id="1.10.3720.10">
    <property type="entry name" value="MetI-like"/>
    <property type="match status" value="1"/>
</dbReference>
<dbReference type="PROSITE" id="PS50928">
    <property type="entry name" value="ABC_TM1"/>
    <property type="match status" value="1"/>
</dbReference>
<dbReference type="InterPro" id="IPR000515">
    <property type="entry name" value="MetI-like"/>
</dbReference>
<reference evidence="7" key="1">
    <citation type="submission" date="2021-04" db="EMBL/GenBank/DDBJ databases">
        <title>Genome based classification of Actinospica acidithermotolerans sp. nov., an actinobacterium isolated from an Indonesian hot spring.</title>
        <authorList>
            <person name="Kusuma A.B."/>
            <person name="Putra K.E."/>
            <person name="Nafisah S."/>
            <person name="Loh J."/>
            <person name="Nouioui I."/>
            <person name="Goodfellow M."/>
        </authorList>
    </citation>
    <scope>NUCLEOTIDE SEQUENCE</scope>
    <source>
        <strain evidence="7">DSM 45618</strain>
    </source>
</reference>
<dbReference type="GO" id="GO:0005886">
    <property type="term" value="C:plasma membrane"/>
    <property type="evidence" value="ECO:0007669"/>
    <property type="project" value="UniProtKB-SubCell"/>
</dbReference>
<dbReference type="InterPro" id="IPR035906">
    <property type="entry name" value="MetI-like_sf"/>
</dbReference>
<comment type="caution">
    <text evidence="7">The sequence shown here is derived from an EMBL/GenBank/DDBJ whole genome shotgun (WGS) entry which is preliminary data.</text>
</comment>
<evidence type="ECO:0000256" key="4">
    <source>
        <dbReference type="ARBA" id="ARBA00023136"/>
    </source>
</evidence>
<feature type="transmembrane region" description="Helical" evidence="5">
    <location>
        <begin position="137"/>
        <end position="156"/>
    </location>
</feature>
<feature type="domain" description="ABC transmembrane type-1" evidence="6">
    <location>
        <begin position="74"/>
        <end position="266"/>
    </location>
</feature>
<evidence type="ECO:0000256" key="1">
    <source>
        <dbReference type="ARBA" id="ARBA00004141"/>
    </source>
</evidence>
<keyword evidence="2 5" id="KW-0812">Transmembrane</keyword>
<dbReference type="PANTHER" id="PTHR42729:SF1">
    <property type="entry name" value="OLIGO_DIPEPTIDE TRANSPORT, PERMEASE PROTEIN (DPPC-2)"/>
    <property type="match status" value="1"/>
</dbReference>
<feature type="transmembrane region" description="Helical" evidence="5">
    <location>
        <begin position="74"/>
        <end position="98"/>
    </location>
</feature>
<dbReference type="Proteomes" id="UP000677913">
    <property type="component" value="Unassembled WGS sequence"/>
</dbReference>
<dbReference type="GO" id="GO:0055085">
    <property type="term" value="P:transmembrane transport"/>
    <property type="evidence" value="ECO:0007669"/>
    <property type="project" value="InterPro"/>
</dbReference>
<evidence type="ECO:0000256" key="5">
    <source>
        <dbReference type="RuleBase" id="RU363032"/>
    </source>
</evidence>
<keyword evidence="3 5" id="KW-1133">Transmembrane helix</keyword>
<name>A0A8J7WQW0_9ACTN</name>
<evidence type="ECO:0000313" key="7">
    <source>
        <dbReference type="EMBL" id="MBS2963855.1"/>
    </source>
</evidence>
<comment type="similarity">
    <text evidence="5">Belongs to the binding-protein-dependent transport system permease family.</text>
</comment>
<evidence type="ECO:0000256" key="3">
    <source>
        <dbReference type="ARBA" id="ARBA00022989"/>
    </source>
</evidence>
<dbReference type="Pfam" id="PF00528">
    <property type="entry name" value="BPD_transp_1"/>
    <property type="match status" value="1"/>
</dbReference>
<keyword evidence="4 5" id="KW-0472">Membrane</keyword>
<keyword evidence="8" id="KW-1185">Reference proteome</keyword>
<dbReference type="SUPFAM" id="SSF161098">
    <property type="entry name" value="MetI-like"/>
    <property type="match status" value="1"/>
</dbReference>
<evidence type="ECO:0000256" key="2">
    <source>
        <dbReference type="ARBA" id="ARBA00022692"/>
    </source>
</evidence>
<dbReference type="AlphaFoldDB" id="A0A8J7WQW0"/>
<gene>
    <name evidence="7" type="ORF">KGA66_12420</name>
</gene>
<dbReference type="CDD" id="cd06261">
    <property type="entry name" value="TM_PBP2"/>
    <property type="match status" value="1"/>
</dbReference>
<dbReference type="PANTHER" id="PTHR42729">
    <property type="entry name" value="OLIGO/DIPEPTIDE TRANSPORT, PERMEASE PROTEIN (DPPC-2)"/>
    <property type="match status" value="1"/>
</dbReference>
<protein>
    <submittedName>
        <fullName evidence="7">ABC transporter permease</fullName>
    </submittedName>
</protein>
<accession>A0A8J7WQW0</accession>
<sequence>MLRVLKSPKIALGLGLFLFFTLIAIIGPSIAPYSDPLKLVGTPWQHPSGKFLLGTTQQGQDVYSQLLIGTRPTLVISLISGVIATVLSVVIGVSAGFFGGIGDNLLSMLANVFLVLPALPFLIVINSYLPAGGKSNSTLLAVIISLTGWAWGARVLRAQTLSMRKRDFVDAARISGERSWRIIIFEVVPNLVPVIASSFVFTVLYAMGTYVALAFIGAIDPNAPWSWGSMLFWAQSNTAAQVGGWYWFAAPGICVALLGTSLVLLNFGIDEFINPRLRAAGLSRKGLKAAGVRSSNTLGLTPVVRKTPVPAATILEETV</sequence>
<proteinExistence type="inferred from homology"/>
<feature type="transmembrane region" description="Helical" evidence="5">
    <location>
        <begin position="245"/>
        <end position="269"/>
    </location>
</feature>
<feature type="transmembrane region" description="Helical" evidence="5">
    <location>
        <begin position="105"/>
        <end position="125"/>
    </location>
</feature>